<evidence type="ECO:0000256" key="11">
    <source>
        <dbReference type="ARBA" id="ARBA00023043"/>
    </source>
</evidence>
<reference evidence="17 18" key="1">
    <citation type="submission" date="2023-10" db="EMBL/GenBank/DDBJ databases">
        <title>Genomes of two closely related lineages of the louse Polyplax serrata with different host specificities.</title>
        <authorList>
            <person name="Martinu J."/>
            <person name="Tarabai H."/>
            <person name="Stefka J."/>
            <person name="Hypsa V."/>
        </authorList>
    </citation>
    <scope>NUCLEOTIDE SEQUENCE [LARGE SCALE GENOMIC DNA]</scope>
    <source>
        <strain evidence="17">HR10_N</strain>
    </source>
</reference>
<sequence>MAKQEVRILWRKLKKARDNNKHRDISDLCCSLAACLTENEEYEEALNLYKESLVVSEALNYKDGIILANRMIAETCNSLGYFDEALKYVNAFLSYAQKEGNKVEEQRGFVLKGHVYFTHAEYLIDLKPLETEQVENLLEQSMDAYRASYAICTGPLQDINDKEKNQMRARLLQNKSLVFLRQGKLDQAQKYLIRAVKICAAEKLKDTECMCYLSLGDLYVRKEEYDNAMNMFDKAYELSTSTQRRIDSLVAKAKASLFKQDFVGAKTVLRNAYKLRANNEVKRILKQVISIIRLHGFLKSTPENDFNTKKELCTKLGNIYLSMNIFNRAVDHFKSVLDFCKNSETNEIELASCYRLLYKALINIKQFTQALFYCNQEIKVNLKKQPERLYKSYYYLAKLKELNNCEFDEIHEAYIEAKSHGIKRKFKLNCLKCIIRLAKKYNKLDCVSHIQKELKDCTVEDSGSSCDSDSGGESEVLDSDRKSEPSSETDAEVWEVLQESEAENEEFDRPKERCRRSKFSIRRNEKGETELHVAAIKGNHRKVKSLIDKGHPVNVRDTAGWTPLHEACNHGYVDIVKTLLDSGADINDKGGPCCDGITPLHDAATNGQMEVINLLISKGASVLVLNNFGETPLQCLMNWKKNSALDGEEKLMFKDIVKVLKSPLDVDAKTRTSAENCFINGRTEICEMKQKESTLLKKSPPNIMSTKTTRNKEMFSVRQKKRQARVWSDEGSCSDESDSSTDLKENVACNMYKKAINNLRHKPKKFKTLECEKEKSKRALIDERNYIENCILDNDEEDNDAENDDGEDESVTECDKQPSPYYETSQTLHENLDVVFSDFEDDCLDQFMTNMEVPSSPLSNWSEEANENQKPSLKDISGSEIHQTFNKADIAECNKVDKNKSPDTTKNCSSCSSVMTGLQENVSDTIEILVLAVNKDIKISVKKSELSALKVDWLTQEVAKQCPFMTDPDYYLTIKTRTRTTISESDALESLVGEKVEFVVTKWKLFPVWERYEKLCTRRNHTDMTSEVRSITFRYAVQPQIIEILKSCSRTRRFTLSNLKLSALTLVPVCKAIKYESFVQTLNLSNNYFGDKGLELIVKILDKCMVEELDLSGCNVTSSGIYLLSDSLNYINEMSRNGLQTLNLSRNPITDDSVDAINNLVEKLPNLTMLNLERCELETIISAKTSPGLLIVQGIACEGQKKNSSNPNS</sequence>
<evidence type="ECO:0000256" key="5">
    <source>
        <dbReference type="ARBA" id="ARBA00022454"/>
    </source>
</evidence>
<keyword evidence="10" id="KW-0156">Chromatin regulator</keyword>
<dbReference type="Pfam" id="PF13424">
    <property type="entry name" value="TPR_12"/>
    <property type="match status" value="1"/>
</dbReference>
<evidence type="ECO:0000256" key="13">
    <source>
        <dbReference type="ARBA" id="ARBA00023242"/>
    </source>
</evidence>
<dbReference type="Pfam" id="PF00023">
    <property type="entry name" value="Ank"/>
    <property type="match status" value="1"/>
</dbReference>
<keyword evidence="8" id="KW-0227">DNA damage</keyword>
<dbReference type="PRINTS" id="PR01415">
    <property type="entry name" value="ANKYRIN"/>
</dbReference>
<feature type="compositionally biased region" description="Acidic residues" evidence="16">
    <location>
        <begin position="793"/>
        <end position="812"/>
    </location>
</feature>
<dbReference type="SMART" id="SM00368">
    <property type="entry name" value="LRR_RI"/>
    <property type="match status" value="3"/>
</dbReference>
<evidence type="ECO:0000256" key="9">
    <source>
        <dbReference type="ARBA" id="ARBA00022803"/>
    </source>
</evidence>
<dbReference type="InterPro" id="IPR011990">
    <property type="entry name" value="TPR-like_helical_dom_sf"/>
</dbReference>
<accession>A0AAN8SFI6</accession>
<dbReference type="InterPro" id="IPR032675">
    <property type="entry name" value="LRR_dom_sf"/>
</dbReference>
<evidence type="ECO:0000256" key="15">
    <source>
        <dbReference type="PROSITE-ProRule" id="PRU00339"/>
    </source>
</evidence>
<gene>
    <name evidence="17" type="ORF">RUM43_000297</name>
</gene>
<dbReference type="PROSITE" id="PS50005">
    <property type="entry name" value="TPR"/>
    <property type="match status" value="1"/>
</dbReference>
<evidence type="ECO:0000256" key="3">
    <source>
        <dbReference type="ARBA" id="ARBA00010999"/>
    </source>
</evidence>
<keyword evidence="9 15" id="KW-0802">TPR repeat</keyword>
<dbReference type="EMBL" id="JAWJWE010000001">
    <property type="protein sequence ID" value="KAK6644032.1"/>
    <property type="molecule type" value="Genomic_DNA"/>
</dbReference>
<comment type="similarity">
    <text evidence="3">Belongs to the Tonsoku family.</text>
</comment>
<proteinExistence type="inferred from homology"/>
<evidence type="ECO:0000256" key="14">
    <source>
        <dbReference type="PROSITE-ProRule" id="PRU00023"/>
    </source>
</evidence>
<dbReference type="InterPro" id="IPR019734">
    <property type="entry name" value="TPR_rpt"/>
</dbReference>
<evidence type="ECO:0000256" key="6">
    <source>
        <dbReference type="ARBA" id="ARBA00022614"/>
    </source>
</evidence>
<dbReference type="InterPro" id="IPR052311">
    <property type="entry name" value="MMS22L-TONSL_complex_comp"/>
</dbReference>
<dbReference type="Pfam" id="PF12796">
    <property type="entry name" value="Ank_2"/>
    <property type="match status" value="1"/>
</dbReference>
<keyword evidence="12" id="KW-0234">DNA repair</keyword>
<evidence type="ECO:0000256" key="1">
    <source>
        <dbReference type="ARBA" id="ARBA00004123"/>
    </source>
</evidence>
<feature type="region of interest" description="Disordered" evidence="16">
    <location>
        <begin position="792"/>
        <end position="826"/>
    </location>
</feature>
<dbReference type="SUPFAM" id="SSF48403">
    <property type="entry name" value="Ankyrin repeat"/>
    <property type="match status" value="1"/>
</dbReference>
<keyword evidence="5" id="KW-0158">Chromosome</keyword>
<dbReference type="InterPro" id="IPR002110">
    <property type="entry name" value="Ankyrin_rpt"/>
</dbReference>
<dbReference type="InterPro" id="IPR001611">
    <property type="entry name" value="Leu-rich_rpt"/>
</dbReference>
<evidence type="ECO:0000313" key="18">
    <source>
        <dbReference type="Proteomes" id="UP001372834"/>
    </source>
</evidence>
<evidence type="ECO:0000256" key="4">
    <source>
        <dbReference type="ARBA" id="ARBA00017829"/>
    </source>
</evidence>
<dbReference type="Pfam" id="PF13516">
    <property type="entry name" value="LRR_6"/>
    <property type="match status" value="3"/>
</dbReference>
<feature type="repeat" description="TPR" evidence="15">
    <location>
        <begin position="209"/>
        <end position="242"/>
    </location>
</feature>
<dbReference type="Gene3D" id="3.80.10.10">
    <property type="entry name" value="Ribonuclease Inhibitor"/>
    <property type="match status" value="1"/>
</dbReference>
<dbReference type="AlphaFoldDB" id="A0AAN8SFI6"/>
<feature type="repeat" description="ANK" evidence="14">
    <location>
        <begin position="559"/>
        <end position="591"/>
    </location>
</feature>
<feature type="compositionally biased region" description="Polar residues" evidence="16">
    <location>
        <begin position="855"/>
        <end position="871"/>
    </location>
</feature>
<evidence type="ECO:0000256" key="12">
    <source>
        <dbReference type="ARBA" id="ARBA00023204"/>
    </source>
</evidence>
<dbReference type="PANTHER" id="PTHR46358">
    <property type="entry name" value="TONSOKU-LIKE PROTEIN"/>
    <property type="match status" value="1"/>
</dbReference>
<comment type="subcellular location">
    <subcellularLocation>
        <location evidence="2">Chromosome</location>
    </subcellularLocation>
    <subcellularLocation>
        <location evidence="1">Nucleus</location>
    </subcellularLocation>
</comment>
<keyword evidence="11 14" id="KW-0040">ANK repeat</keyword>
<evidence type="ECO:0000313" key="17">
    <source>
        <dbReference type="EMBL" id="KAK6644032.1"/>
    </source>
</evidence>
<keyword evidence="13" id="KW-0539">Nucleus</keyword>
<feature type="repeat" description="ANK" evidence="14">
    <location>
        <begin position="526"/>
        <end position="558"/>
    </location>
</feature>
<dbReference type="PANTHER" id="PTHR46358:SF1">
    <property type="entry name" value="TONSOKU-LIKE PROTEIN"/>
    <property type="match status" value="1"/>
</dbReference>
<evidence type="ECO:0000256" key="7">
    <source>
        <dbReference type="ARBA" id="ARBA00022737"/>
    </source>
</evidence>
<dbReference type="PROSITE" id="PS50297">
    <property type="entry name" value="ANK_REP_REGION"/>
    <property type="match status" value="3"/>
</dbReference>
<evidence type="ECO:0000256" key="16">
    <source>
        <dbReference type="SAM" id="MobiDB-lite"/>
    </source>
</evidence>
<feature type="region of interest" description="Disordered" evidence="16">
    <location>
        <begin position="855"/>
        <end position="874"/>
    </location>
</feature>
<dbReference type="GO" id="GO:0043596">
    <property type="term" value="C:nuclear replication fork"/>
    <property type="evidence" value="ECO:0007669"/>
    <property type="project" value="TreeGrafter"/>
</dbReference>
<dbReference type="InterPro" id="IPR036770">
    <property type="entry name" value="Ankyrin_rpt-contain_sf"/>
</dbReference>
<evidence type="ECO:0000256" key="10">
    <source>
        <dbReference type="ARBA" id="ARBA00022853"/>
    </source>
</evidence>
<dbReference type="GO" id="GO:0000724">
    <property type="term" value="P:double-strand break repair via homologous recombination"/>
    <property type="evidence" value="ECO:0007669"/>
    <property type="project" value="TreeGrafter"/>
</dbReference>
<dbReference type="PROSITE" id="PS50088">
    <property type="entry name" value="ANK_REPEAT"/>
    <property type="match status" value="3"/>
</dbReference>
<keyword evidence="6" id="KW-0433">Leucine-rich repeat</keyword>
<evidence type="ECO:0000256" key="2">
    <source>
        <dbReference type="ARBA" id="ARBA00004286"/>
    </source>
</evidence>
<dbReference type="SUPFAM" id="SSF52047">
    <property type="entry name" value="RNI-like"/>
    <property type="match status" value="1"/>
</dbReference>
<feature type="compositionally biased region" description="Low complexity" evidence="16">
    <location>
        <begin position="460"/>
        <end position="469"/>
    </location>
</feature>
<protein>
    <recommendedName>
        <fullName evidence="4">Tonsoku-like protein</fullName>
    </recommendedName>
</protein>
<dbReference type="SUPFAM" id="SSF48452">
    <property type="entry name" value="TPR-like"/>
    <property type="match status" value="1"/>
</dbReference>
<dbReference type="SMART" id="SM00248">
    <property type="entry name" value="ANK"/>
    <property type="match status" value="3"/>
</dbReference>
<comment type="caution">
    <text evidence="17">The sequence shown here is derived from an EMBL/GenBank/DDBJ whole genome shotgun (WGS) entry which is preliminary data.</text>
</comment>
<organism evidence="17 18">
    <name type="scientific">Polyplax serrata</name>
    <name type="common">Common mouse louse</name>
    <dbReference type="NCBI Taxonomy" id="468196"/>
    <lineage>
        <taxon>Eukaryota</taxon>
        <taxon>Metazoa</taxon>
        <taxon>Ecdysozoa</taxon>
        <taxon>Arthropoda</taxon>
        <taxon>Hexapoda</taxon>
        <taxon>Insecta</taxon>
        <taxon>Pterygota</taxon>
        <taxon>Neoptera</taxon>
        <taxon>Paraneoptera</taxon>
        <taxon>Psocodea</taxon>
        <taxon>Troctomorpha</taxon>
        <taxon>Phthiraptera</taxon>
        <taxon>Anoplura</taxon>
        <taxon>Polyplacidae</taxon>
        <taxon>Polyplax</taxon>
    </lineage>
</organism>
<dbReference type="Gene3D" id="1.25.40.10">
    <property type="entry name" value="Tetratricopeptide repeat domain"/>
    <property type="match status" value="2"/>
</dbReference>
<dbReference type="Gene3D" id="1.25.40.20">
    <property type="entry name" value="Ankyrin repeat-containing domain"/>
    <property type="match status" value="1"/>
</dbReference>
<dbReference type="SMART" id="SM00028">
    <property type="entry name" value="TPR"/>
    <property type="match status" value="5"/>
</dbReference>
<name>A0AAN8SFI6_POLSC</name>
<keyword evidence="7" id="KW-0677">Repeat</keyword>
<dbReference type="GO" id="GO:0031297">
    <property type="term" value="P:replication fork processing"/>
    <property type="evidence" value="ECO:0007669"/>
    <property type="project" value="TreeGrafter"/>
</dbReference>
<dbReference type="Proteomes" id="UP001372834">
    <property type="component" value="Unassembled WGS sequence"/>
</dbReference>
<feature type="repeat" description="ANK" evidence="14">
    <location>
        <begin position="595"/>
        <end position="627"/>
    </location>
</feature>
<evidence type="ECO:0000256" key="8">
    <source>
        <dbReference type="ARBA" id="ARBA00022763"/>
    </source>
</evidence>
<dbReference type="GO" id="GO:0006325">
    <property type="term" value="P:chromatin organization"/>
    <property type="evidence" value="ECO:0007669"/>
    <property type="project" value="UniProtKB-KW"/>
</dbReference>
<feature type="region of interest" description="Disordered" evidence="16">
    <location>
        <begin position="459"/>
        <end position="492"/>
    </location>
</feature>